<feature type="compositionally biased region" description="Low complexity" evidence="5">
    <location>
        <begin position="693"/>
        <end position="708"/>
    </location>
</feature>
<evidence type="ECO:0000313" key="7">
    <source>
        <dbReference type="EMBL" id="KAA0150856.1"/>
    </source>
</evidence>
<dbReference type="Proteomes" id="UP000325113">
    <property type="component" value="Unassembled WGS sequence"/>
</dbReference>
<evidence type="ECO:0000313" key="10">
    <source>
        <dbReference type="Proteomes" id="UP000322899"/>
    </source>
</evidence>
<evidence type="ECO:0000313" key="8">
    <source>
        <dbReference type="EMBL" id="KAA0156141.1"/>
    </source>
</evidence>
<evidence type="ECO:0000256" key="4">
    <source>
        <dbReference type="ARBA" id="ARBA00023136"/>
    </source>
</evidence>
<keyword evidence="3 6" id="KW-1133">Transmembrane helix</keyword>
<keyword evidence="2 6" id="KW-0812">Transmembrane</keyword>
<sequence length="1117" mass="118301">MPRDLASDEEAVVDPELEFEDEDSSEEELKKFLGDIAAAKNCVRCFNIVLLVLGIGLTVFAFVGGEFLLSLNWLAYAISGVGIGIVFTTLLGLVGACFHMFRGVLVLYYTMLVFLSLVLFVMGGFCFVLTDTAVSYVEASFDTILLGVDPARRDELSVESIVVDLRIYLYASGGVAWLMTLLLLVVMSNVVRLVTAAKAFSVLLQATNLTIVPLGIALIAAGLYVADTAATVEAPLAAFAVFLMGFLVVFFAIVGCVGVTISSRGIIRLYQFLVGILGLLFFAAGIASLVVADTVRDQLLAQWDDIRRILPPSFSGKYDQGQFQAFVDTNLKAIGFMALCAGIILLIQLWAATRLRGEIKRMNDVEDRVDTLFNSLVTIIHNLQDAETAHRAARVALQRTGRSQATVRAIAASMASQCQREFETEADRLEQEAQLNEWDEEEVDARLASVPERWGGEDAELKALRTAEWNRLHLQAQKVAVEAEIHGLDWRRIEDEGVGGVVEAEKRMEVKGEGAKSVDPEDKFSVPKRRDRKLNAGALFWKRWWTKGTRGSRTAVMVCCCVFVFLIVLILGLASAALYFATSCSSLAGFRLAKPFDDIPTQHLWVKTAVRRGVLSLQPAEVTATKLTITKSSFQDGMISTDFPALGPDQPAEGETAKPGQGVSMSEPPPTRIISFDIACQTSDAAFLIPQRSTGSSTSSGGSAAADGSARRLDAWEPSARNRAQALRSFLGRRIRSGAAPSARMTQTSSEANSGSGSSTSPVEQANNANRKEGGASVSAASPGAWISTDLVEVVVDAIEAAAAASASSGDPATVAPPTAPVFSADAVGNLASVRLDWTATPHSARPFLYSVDVTSVAGADLTGVLLGGRGAAVTTELGDLTLTDVGAVCDASDLGTGNGGLRLATDKGTVSIIGSVVYNCDLTMSGEASLVRLVNTVLLNENGGGSATLAAAKGSLLAEHVNAERLALQGREGSARVVSSEIRESLKISTTAGSVLISDLVAGARAVIQVETNDGSIVLRVKQFQGIVSVVTGGSVKCSGEGFEKRYSSDGTTEIDPCRNSAAAGSSLTFVEEARVNCVTAANRNDCAYLGEVTIVSNSGNVILDFAKYTAASAST</sequence>
<dbReference type="AlphaFoldDB" id="A0A5A8CWG0"/>
<evidence type="ECO:0000313" key="11">
    <source>
        <dbReference type="Proteomes" id="UP000323011"/>
    </source>
</evidence>
<dbReference type="Proteomes" id="UP000322899">
    <property type="component" value="Unassembled WGS sequence"/>
</dbReference>
<evidence type="ECO:0000256" key="3">
    <source>
        <dbReference type="ARBA" id="ARBA00022989"/>
    </source>
</evidence>
<feature type="transmembrane region" description="Helical" evidence="6">
    <location>
        <begin position="333"/>
        <end position="352"/>
    </location>
</feature>
<gene>
    <name evidence="9" type="ORF">FNF27_04443</name>
    <name evidence="7" type="ORF">FNF29_04970</name>
    <name evidence="8" type="ORF">FNF31_05963</name>
</gene>
<proteinExistence type="predicted"/>
<feature type="region of interest" description="Disordered" evidence="5">
    <location>
        <begin position="644"/>
        <end position="671"/>
    </location>
</feature>
<feature type="transmembrane region" description="Helical" evidence="6">
    <location>
        <begin position="48"/>
        <end position="67"/>
    </location>
</feature>
<evidence type="ECO:0000256" key="5">
    <source>
        <dbReference type="SAM" id="MobiDB-lite"/>
    </source>
</evidence>
<feature type="transmembrane region" description="Helical" evidence="6">
    <location>
        <begin position="236"/>
        <end position="260"/>
    </location>
</feature>
<protein>
    <submittedName>
        <fullName evidence="8">Uncharacterized protein</fullName>
    </submittedName>
</protein>
<dbReference type="EMBL" id="VLTN01000031">
    <property type="protein sequence ID" value="KAA0150856.1"/>
    <property type="molecule type" value="Genomic_DNA"/>
</dbReference>
<feature type="transmembrane region" description="Helical" evidence="6">
    <location>
        <begin position="272"/>
        <end position="292"/>
    </location>
</feature>
<dbReference type="OrthoDB" id="69410at2759"/>
<dbReference type="Pfam" id="PF00335">
    <property type="entry name" value="Tetraspanin"/>
    <property type="match status" value="1"/>
</dbReference>
<feature type="transmembrane region" description="Helical" evidence="6">
    <location>
        <begin position="199"/>
        <end position="224"/>
    </location>
</feature>
<dbReference type="GO" id="GO:0016020">
    <property type="term" value="C:membrane"/>
    <property type="evidence" value="ECO:0007669"/>
    <property type="project" value="UniProtKB-SubCell"/>
</dbReference>
<name>A0A5A8CWG0_CAFRO</name>
<dbReference type="InterPro" id="IPR018499">
    <property type="entry name" value="Tetraspanin/Peripherin"/>
</dbReference>
<accession>A0A5A8CWG0</accession>
<dbReference type="Proteomes" id="UP000323011">
    <property type="component" value="Unassembled WGS sequence"/>
</dbReference>
<feature type="compositionally biased region" description="Acidic residues" evidence="5">
    <location>
        <begin position="7"/>
        <end position="23"/>
    </location>
</feature>
<dbReference type="EMBL" id="VLTO01000026">
    <property type="protein sequence ID" value="KAA0174057.1"/>
    <property type="molecule type" value="Genomic_DNA"/>
</dbReference>
<feature type="region of interest" description="Disordered" evidence="5">
    <location>
        <begin position="732"/>
        <end position="781"/>
    </location>
</feature>
<feature type="region of interest" description="Disordered" evidence="5">
    <location>
        <begin position="1"/>
        <end position="23"/>
    </location>
</feature>
<evidence type="ECO:0000313" key="9">
    <source>
        <dbReference type="EMBL" id="KAA0174057.1"/>
    </source>
</evidence>
<feature type="transmembrane region" description="Helical" evidence="6">
    <location>
        <begin position="167"/>
        <end position="187"/>
    </location>
</feature>
<evidence type="ECO:0000313" key="12">
    <source>
        <dbReference type="Proteomes" id="UP000325113"/>
    </source>
</evidence>
<comment type="caution">
    <text evidence="8">The sequence shown here is derived from an EMBL/GenBank/DDBJ whole genome shotgun (WGS) entry which is preliminary data.</text>
</comment>
<feature type="region of interest" description="Disordered" evidence="5">
    <location>
        <begin position="691"/>
        <end position="717"/>
    </location>
</feature>
<keyword evidence="4 6" id="KW-0472">Membrane</keyword>
<organism evidence="8 12">
    <name type="scientific">Cafeteria roenbergensis</name>
    <name type="common">Marine flagellate</name>
    <dbReference type="NCBI Taxonomy" id="33653"/>
    <lineage>
        <taxon>Eukaryota</taxon>
        <taxon>Sar</taxon>
        <taxon>Stramenopiles</taxon>
        <taxon>Bigyra</taxon>
        <taxon>Opalozoa</taxon>
        <taxon>Bicosoecida</taxon>
        <taxon>Cafeteriaceae</taxon>
        <taxon>Cafeteria</taxon>
    </lineage>
</organism>
<feature type="transmembrane region" description="Helical" evidence="6">
    <location>
        <begin position="73"/>
        <end position="94"/>
    </location>
</feature>
<feature type="transmembrane region" description="Helical" evidence="6">
    <location>
        <begin position="555"/>
        <end position="581"/>
    </location>
</feature>
<evidence type="ECO:0000256" key="1">
    <source>
        <dbReference type="ARBA" id="ARBA00004141"/>
    </source>
</evidence>
<evidence type="ECO:0000256" key="2">
    <source>
        <dbReference type="ARBA" id="ARBA00022692"/>
    </source>
</evidence>
<feature type="transmembrane region" description="Helical" evidence="6">
    <location>
        <begin position="106"/>
        <end position="130"/>
    </location>
</feature>
<comment type="subcellular location">
    <subcellularLocation>
        <location evidence="1">Membrane</location>
        <topology evidence="1">Multi-pass membrane protein</topology>
    </subcellularLocation>
</comment>
<keyword evidence="11" id="KW-1185">Reference proteome</keyword>
<reference evidence="10 11" key="1">
    <citation type="submission" date="2019-07" db="EMBL/GenBank/DDBJ databases">
        <title>Genomes of Cafeteria roenbergensis.</title>
        <authorList>
            <person name="Fischer M.G."/>
            <person name="Hackl T."/>
            <person name="Roman M."/>
        </authorList>
    </citation>
    <scope>NUCLEOTIDE SEQUENCE [LARGE SCALE GENOMIC DNA]</scope>
    <source>
        <strain evidence="7 11">BVI</strain>
        <strain evidence="8 12">Cflag</strain>
        <strain evidence="9 10">E4-10P</strain>
    </source>
</reference>
<evidence type="ECO:0000256" key="6">
    <source>
        <dbReference type="SAM" id="Phobius"/>
    </source>
</evidence>
<dbReference type="EMBL" id="VLTM01000084">
    <property type="protein sequence ID" value="KAA0156141.1"/>
    <property type="molecule type" value="Genomic_DNA"/>
</dbReference>
<feature type="compositionally biased region" description="Low complexity" evidence="5">
    <location>
        <begin position="748"/>
        <end position="761"/>
    </location>
</feature>